<dbReference type="AlphaFoldDB" id="A0A7H8XJ67"/>
<protein>
    <submittedName>
        <fullName evidence="1">DUF2690 domain-containing protein</fullName>
    </submittedName>
</protein>
<dbReference type="GeneID" id="301310872"/>
<name>A0A7H8XJ67_9ACTN</name>
<organism evidence="1 2">
    <name type="scientific">Micromonospora carbonacea</name>
    <dbReference type="NCBI Taxonomy" id="47853"/>
    <lineage>
        <taxon>Bacteria</taxon>
        <taxon>Bacillati</taxon>
        <taxon>Actinomycetota</taxon>
        <taxon>Actinomycetes</taxon>
        <taxon>Micromonosporales</taxon>
        <taxon>Micromonosporaceae</taxon>
        <taxon>Micromonospora</taxon>
    </lineage>
</organism>
<dbReference type="KEGG" id="mcab:HXZ27_09365"/>
<accession>A0A7H8XJ67</accession>
<reference evidence="1 2" key="1">
    <citation type="submission" date="2020-07" db="EMBL/GenBank/DDBJ databases">
        <title>A bifunctional nitrone conjugated secondary metabolite targeting the ribosome.</title>
        <authorList>
            <person name="Limbrick E.M."/>
            <person name="Graf M."/>
            <person name="Derewacz D.K."/>
            <person name="Nguyen F."/>
            <person name="Spraggins J.M."/>
            <person name="Wieland M."/>
            <person name="Ynigez-Gutierrez A.E."/>
            <person name="Reisman B.J."/>
            <person name="Zinshteyn B."/>
            <person name="McCulloch K."/>
            <person name="Iverson T.M."/>
            <person name="Green R."/>
            <person name="Wilson D.N."/>
            <person name="Bachmann B.O."/>
        </authorList>
    </citation>
    <scope>NUCLEOTIDE SEQUENCE [LARGE SCALE GENOMIC DNA]</scope>
    <source>
        <strain evidence="2">aurantiaca</strain>
    </source>
</reference>
<sequence>MVDRTRARLGRVATATLSTAAILVAGATPAAAVSGITGQDPYSTGCYDNGWQWSSTGTPVYDGSRKVGTGYLRYSGGCVANWSEFRYEDASAYNDYSARPSAWEDGVSGTDQYSPNLWLNPVYSRMVDGRGAACAGAQVYRYPSGQWVSWTFFACA</sequence>
<proteinExistence type="predicted"/>
<dbReference type="Proteomes" id="UP000509335">
    <property type="component" value="Chromosome"/>
</dbReference>
<evidence type="ECO:0000313" key="2">
    <source>
        <dbReference type="Proteomes" id="UP000509335"/>
    </source>
</evidence>
<dbReference type="Pfam" id="PF10901">
    <property type="entry name" value="DUF2690"/>
    <property type="match status" value="1"/>
</dbReference>
<gene>
    <name evidence="1" type="ORF">HXZ27_09365</name>
</gene>
<dbReference type="EMBL" id="CP058322">
    <property type="protein sequence ID" value="QLD24389.1"/>
    <property type="molecule type" value="Genomic_DNA"/>
</dbReference>
<evidence type="ECO:0000313" key="1">
    <source>
        <dbReference type="EMBL" id="QLD24389.1"/>
    </source>
</evidence>
<dbReference type="RefSeq" id="WP_178063941.1">
    <property type="nucleotide sequence ID" value="NZ_JBICTT010000002.1"/>
</dbReference>
<dbReference type="InterPro" id="IPR021224">
    <property type="entry name" value="DUF2690"/>
</dbReference>